<proteinExistence type="predicted"/>
<dbReference type="EMBL" id="EQ973791">
    <property type="protein sequence ID" value="EEF46799.1"/>
    <property type="molecule type" value="Genomic_DNA"/>
</dbReference>
<sequence>MGVLDEWLYPMLGTDEGDDFKFFFKRLNIAIDAACAIEYLQHGDLRLTRYLPEAIRNYSTDHPNTIALRGSVGYTSPAMDFLSHYYRAYSLMGNS</sequence>
<keyword evidence="2" id="KW-1185">Reference proteome</keyword>
<protein>
    <submittedName>
        <fullName evidence="1">Uncharacterized protein</fullName>
    </submittedName>
</protein>
<gene>
    <name evidence="1" type="ORF">RCOM_0919140</name>
</gene>
<evidence type="ECO:0000313" key="2">
    <source>
        <dbReference type="Proteomes" id="UP000008311"/>
    </source>
</evidence>
<dbReference type="InParanoid" id="B9RNN1"/>
<accession>B9RNN1</accession>
<evidence type="ECO:0000313" key="1">
    <source>
        <dbReference type="EMBL" id="EEF46799.1"/>
    </source>
</evidence>
<organism evidence="1 2">
    <name type="scientific">Ricinus communis</name>
    <name type="common">Castor bean</name>
    <dbReference type="NCBI Taxonomy" id="3988"/>
    <lineage>
        <taxon>Eukaryota</taxon>
        <taxon>Viridiplantae</taxon>
        <taxon>Streptophyta</taxon>
        <taxon>Embryophyta</taxon>
        <taxon>Tracheophyta</taxon>
        <taxon>Spermatophyta</taxon>
        <taxon>Magnoliopsida</taxon>
        <taxon>eudicotyledons</taxon>
        <taxon>Gunneridae</taxon>
        <taxon>Pentapetalae</taxon>
        <taxon>rosids</taxon>
        <taxon>fabids</taxon>
        <taxon>Malpighiales</taxon>
        <taxon>Euphorbiaceae</taxon>
        <taxon>Acalyphoideae</taxon>
        <taxon>Acalypheae</taxon>
        <taxon>Ricinus</taxon>
    </lineage>
</organism>
<name>B9RNN1_RICCO</name>
<dbReference type="AlphaFoldDB" id="B9RNN1"/>
<reference evidence="2" key="1">
    <citation type="journal article" date="2010" name="Nat. Biotechnol.">
        <title>Draft genome sequence of the oilseed species Ricinus communis.</title>
        <authorList>
            <person name="Chan A.P."/>
            <person name="Crabtree J."/>
            <person name="Zhao Q."/>
            <person name="Lorenzi H."/>
            <person name="Orvis J."/>
            <person name="Puiu D."/>
            <person name="Melake-Berhan A."/>
            <person name="Jones K.M."/>
            <person name="Redman J."/>
            <person name="Chen G."/>
            <person name="Cahoon E.B."/>
            <person name="Gedil M."/>
            <person name="Stanke M."/>
            <person name="Haas B.J."/>
            <person name="Wortman J.R."/>
            <person name="Fraser-Liggett C.M."/>
            <person name="Ravel J."/>
            <person name="Rabinowicz P.D."/>
        </authorList>
    </citation>
    <scope>NUCLEOTIDE SEQUENCE [LARGE SCALE GENOMIC DNA]</scope>
    <source>
        <strain evidence="2">cv. Hale</strain>
    </source>
</reference>
<dbReference type="Proteomes" id="UP000008311">
    <property type="component" value="Unassembled WGS sequence"/>
</dbReference>